<evidence type="ECO:0000256" key="5">
    <source>
        <dbReference type="ARBA" id="ARBA00022692"/>
    </source>
</evidence>
<evidence type="ECO:0000256" key="8">
    <source>
        <dbReference type="ARBA" id="ARBA00023136"/>
    </source>
</evidence>
<keyword evidence="12" id="KW-1185">Reference proteome</keyword>
<name>A0ABS7X1L1_9GAMM</name>
<keyword evidence="6 10" id="KW-1133">Transmembrane helix</keyword>
<evidence type="ECO:0000256" key="10">
    <source>
        <dbReference type="SAM" id="Phobius"/>
    </source>
</evidence>
<keyword evidence="7" id="KW-0406">Ion transport</keyword>
<dbReference type="Pfam" id="PF01554">
    <property type="entry name" value="MatE"/>
    <property type="match status" value="2"/>
</dbReference>
<feature type="transmembrane region" description="Helical" evidence="10">
    <location>
        <begin position="168"/>
        <end position="192"/>
    </location>
</feature>
<dbReference type="PIRSF" id="PIRSF006603">
    <property type="entry name" value="DinF"/>
    <property type="match status" value="1"/>
</dbReference>
<feature type="transmembrane region" description="Helical" evidence="10">
    <location>
        <begin position="212"/>
        <end position="236"/>
    </location>
</feature>
<dbReference type="NCBIfam" id="TIGR00797">
    <property type="entry name" value="matE"/>
    <property type="match status" value="1"/>
</dbReference>
<protein>
    <recommendedName>
        <fullName evidence="9">Multidrug-efflux transporter</fullName>
    </recommendedName>
</protein>
<keyword evidence="3" id="KW-0050">Antiport</keyword>
<dbReference type="PANTHER" id="PTHR43298">
    <property type="entry name" value="MULTIDRUG RESISTANCE PROTEIN NORM-RELATED"/>
    <property type="match status" value="1"/>
</dbReference>
<comment type="caution">
    <text evidence="11">The sequence shown here is derived from an EMBL/GenBank/DDBJ whole genome shotgun (WGS) entry which is preliminary data.</text>
</comment>
<proteinExistence type="predicted"/>
<evidence type="ECO:0000256" key="7">
    <source>
        <dbReference type="ARBA" id="ARBA00023065"/>
    </source>
</evidence>
<dbReference type="InterPro" id="IPR002528">
    <property type="entry name" value="MATE_fam"/>
</dbReference>
<evidence type="ECO:0000313" key="11">
    <source>
        <dbReference type="EMBL" id="MBZ9568775.1"/>
    </source>
</evidence>
<feature type="transmembrane region" description="Helical" evidence="10">
    <location>
        <begin position="307"/>
        <end position="325"/>
    </location>
</feature>
<feature type="transmembrane region" description="Helical" evidence="10">
    <location>
        <begin position="337"/>
        <end position="358"/>
    </location>
</feature>
<evidence type="ECO:0000313" key="12">
    <source>
        <dbReference type="Proteomes" id="UP001319883"/>
    </source>
</evidence>
<organism evidence="11 12">
    <name type="scientific">Modicisalibacter tunisiensis</name>
    <dbReference type="NCBI Taxonomy" id="390637"/>
    <lineage>
        <taxon>Bacteria</taxon>
        <taxon>Pseudomonadati</taxon>
        <taxon>Pseudomonadota</taxon>
        <taxon>Gammaproteobacteria</taxon>
        <taxon>Oceanospirillales</taxon>
        <taxon>Halomonadaceae</taxon>
        <taxon>Modicisalibacter</taxon>
    </lineage>
</organism>
<feature type="transmembrane region" description="Helical" evidence="10">
    <location>
        <begin position="265"/>
        <end position="287"/>
    </location>
</feature>
<dbReference type="InterPro" id="IPR048279">
    <property type="entry name" value="MdtK-like"/>
</dbReference>
<evidence type="ECO:0000256" key="1">
    <source>
        <dbReference type="ARBA" id="ARBA00004429"/>
    </source>
</evidence>
<dbReference type="EMBL" id="JAGXFD010000001">
    <property type="protein sequence ID" value="MBZ9568775.1"/>
    <property type="molecule type" value="Genomic_DNA"/>
</dbReference>
<accession>A0ABS7X1L1</accession>
<dbReference type="CDD" id="cd13131">
    <property type="entry name" value="MATE_NorM_like"/>
    <property type="match status" value="1"/>
</dbReference>
<keyword evidence="4" id="KW-1003">Cell membrane</keyword>
<keyword evidence="2" id="KW-0813">Transport</keyword>
<evidence type="ECO:0000256" key="4">
    <source>
        <dbReference type="ARBA" id="ARBA00022475"/>
    </source>
</evidence>
<keyword evidence="8 10" id="KW-0472">Membrane</keyword>
<reference evidence="11 12" key="1">
    <citation type="submission" date="2021-05" db="EMBL/GenBank/DDBJ databases">
        <title>Petroleum and Energy Research Collection (APPE): ex situ preservation of microbial diversity associated with the oil industry and exploitation of its biotechnological potential.</title>
        <authorList>
            <person name="Paixao C.T.M."/>
            <person name="Gomes M.B."/>
            <person name="Oliveira V.M."/>
        </authorList>
    </citation>
    <scope>NUCLEOTIDE SEQUENCE [LARGE SCALE GENOMIC DNA]</scope>
    <source>
        <strain evidence="11 12">LIT2</strain>
    </source>
</reference>
<dbReference type="RefSeq" id="WP_224421266.1">
    <property type="nucleotide sequence ID" value="NZ_JAGXFD010000001.1"/>
</dbReference>
<keyword evidence="5 10" id="KW-0812">Transmembrane</keyword>
<dbReference type="InterPro" id="IPR050222">
    <property type="entry name" value="MATE_MdtK"/>
</dbReference>
<feature type="transmembrane region" description="Helical" evidence="10">
    <location>
        <begin position="100"/>
        <end position="127"/>
    </location>
</feature>
<feature type="transmembrane region" description="Helical" evidence="10">
    <location>
        <begin position="410"/>
        <end position="431"/>
    </location>
</feature>
<evidence type="ECO:0000256" key="3">
    <source>
        <dbReference type="ARBA" id="ARBA00022449"/>
    </source>
</evidence>
<evidence type="ECO:0000256" key="2">
    <source>
        <dbReference type="ARBA" id="ARBA00022448"/>
    </source>
</evidence>
<feature type="transmembrane region" description="Helical" evidence="10">
    <location>
        <begin position="139"/>
        <end position="156"/>
    </location>
</feature>
<feature type="transmembrane region" description="Helical" evidence="10">
    <location>
        <begin position="446"/>
        <end position="465"/>
    </location>
</feature>
<sequence length="480" mass="50386">MAYPARHERWQSTFQESRALLRLALPICGAQLAQSGMSVADVIMAGRASARDLAAVSVGSSLWLPLMLFMTGALMGLTPIVAQLVGAGRIPAVRAPVHQALWLALVFGVLAGLALVFGVAPVFTLLGVPDGVAALSADYLRMVAIGMPGVALYQALRAFADGMNHTRPTLWISLVGLAVNIPSNYVLIYGGAGIEAVLGGATPARLAGLPALGARGCGVATAIAMWTMCLTMLVCTRRSRVLAPVRLWQTLCLPARRPLAELLRVGLPIGVAIFVEVTLFTLIALLVARLGEVTVAAHQVALNYTSILFMLPLSLAMALTVRVGNTLGRGAPERARFVALVGLGVGVLAALVNDLLMWLTAGPVVALYSPNPEVQSLALTLIGLALLYQVSDCLQVTLAGALRGYKDTRIIMAITLVAYWLVGLGGGWLLATGAWPGLVPLGVRGYWLGLIAGLSVAAVLLGWRLHVISRAPRRAEAHGH</sequence>
<comment type="subcellular location">
    <subcellularLocation>
        <location evidence="1">Cell inner membrane</location>
        <topology evidence="1">Multi-pass membrane protein</topology>
    </subcellularLocation>
</comment>
<dbReference type="PANTHER" id="PTHR43298:SF2">
    <property type="entry name" value="FMN_FAD EXPORTER YEEO-RELATED"/>
    <property type="match status" value="1"/>
</dbReference>
<feature type="transmembrane region" description="Helical" evidence="10">
    <location>
        <begin position="378"/>
        <end position="398"/>
    </location>
</feature>
<evidence type="ECO:0000256" key="6">
    <source>
        <dbReference type="ARBA" id="ARBA00022989"/>
    </source>
</evidence>
<evidence type="ECO:0000256" key="9">
    <source>
        <dbReference type="ARBA" id="ARBA00031636"/>
    </source>
</evidence>
<gene>
    <name evidence="11" type="ORF">KGQ91_13965</name>
</gene>
<feature type="transmembrane region" description="Helical" evidence="10">
    <location>
        <begin position="66"/>
        <end position="88"/>
    </location>
</feature>
<dbReference type="Proteomes" id="UP001319883">
    <property type="component" value="Unassembled WGS sequence"/>
</dbReference>